<keyword evidence="2" id="KW-0472">Membrane</keyword>
<keyword evidence="2" id="KW-0812">Transmembrane</keyword>
<comment type="caution">
    <text evidence="4">The sequence shown here is derived from an EMBL/GenBank/DDBJ whole genome shotgun (WGS) entry which is preliminary data.</text>
</comment>
<name>A0AAD5S6T3_9FUNG</name>
<feature type="region of interest" description="Disordered" evidence="1">
    <location>
        <begin position="121"/>
        <end position="215"/>
    </location>
</feature>
<feature type="compositionally biased region" description="Basic and acidic residues" evidence="1">
    <location>
        <begin position="132"/>
        <end position="144"/>
    </location>
</feature>
<feature type="region of interest" description="Disordered" evidence="1">
    <location>
        <begin position="261"/>
        <end position="322"/>
    </location>
</feature>
<dbReference type="EMBL" id="JADGJD010000888">
    <property type="protein sequence ID" value="KAJ3047858.1"/>
    <property type="molecule type" value="Genomic_DNA"/>
</dbReference>
<evidence type="ECO:0000256" key="2">
    <source>
        <dbReference type="SAM" id="Phobius"/>
    </source>
</evidence>
<evidence type="ECO:0000313" key="4">
    <source>
        <dbReference type="EMBL" id="KAJ3047858.1"/>
    </source>
</evidence>
<feature type="transmembrane region" description="Helical" evidence="2">
    <location>
        <begin position="66"/>
        <end position="88"/>
    </location>
</feature>
<proteinExistence type="predicted"/>
<feature type="region of interest" description="Disordered" evidence="1">
    <location>
        <begin position="369"/>
        <end position="410"/>
    </location>
</feature>
<feature type="compositionally biased region" description="Polar residues" evidence="1">
    <location>
        <begin position="441"/>
        <end position="457"/>
    </location>
</feature>
<feature type="signal peptide" evidence="3">
    <location>
        <begin position="1"/>
        <end position="33"/>
    </location>
</feature>
<evidence type="ECO:0000313" key="5">
    <source>
        <dbReference type="Proteomes" id="UP001212841"/>
    </source>
</evidence>
<evidence type="ECO:0000256" key="1">
    <source>
        <dbReference type="SAM" id="MobiDB-lite"/>
    </source>
</evidence>
<feature type="region of interest" description="Disordered" evidence="1">
    <location>
        <begin position="424"/>
        <end position="458"/>
    </location>
</feature>
<organism evidence="4 5">
    <name type="scientific">Rhizophlyctis rosea</name>
    <dbReference type="NCBI Taxonomy" id="64517"/>
    <lineage>
        <taxon>Eukaryota</taxon>
        <taxon>Fungi</taxon>
        <taxon>Fungi incertae sedis</taxon>
        <taxon>Chytridiomycota</taxon>
        <taxon>Chytridiomycota incertae sedis</taxon>
        <taxon>Chytridiomycetes</taxon>
        <taxon>Rhizophlyctidales</taxon>
        <taxon>Rhizophlyctidaceae</taxon>
        <taxon>Rhizophlyctis</taxon>
    </lineage>
</organism>
<feature type="compositionally biased region" description="Polar residues" evidence="1">
    <location>
        <begin position="186"/>
        <end position="206"/>
    </location>
</feature>
<accession>A0AAD5S6T3</accession>
<sequence length="568" mass="60988">MERLRRTTSPTSRLLTVSFTFLYSLLNLHSVSAQSTISTTTVSTTSPTSTSTTSAEISPGVRLTEILIPLVAVASAVFIIVIVLFVVYKWYKQSRREITSIAGSAKVVRLDVRDYQRGAGKCEDGGEGGEGVLDRTGMENRRSEGVASPRLGPQRGAMEMGRPSSQMSQAAMYNNSIASPDRHSRSSSYPVNPNRLTTSTVGSHSTARNEEDFVQPGAYPYPYFYPYKELTAPPGINSPVNAPTEKPLKPALRLSRSANSLSVNDKIPSPPPGPVPPLPVSATSWSEQSRQSRMSRVSTRTNTTLYGSQRSSAGAESTRGLLRNTDQYNSMYSGMSSRGTSIVGGFDPHHMHMRSSSSDNIVGMNRLTYQQPPLPQQPPQQHQQPHSSHLQPPNFTLPPSTLPNPSPSDATLMSAVEEWVSIRSRSQASHNTKPSLERSDPANQSTQSEADTSSTSVLEIDDRIGAGYDNSLEDSSPLDVKVSSAIYAVAPPRPCPTPTPTPMPAAAQAIARTSRSTHRSVGSVSSLGSRRSESEGVPGSVVREWSHDVDAPPLPVGAVSVSNGSGKS</sequence>
<dbReference type="Proteomes" id="UP001212841">
    <property type="component" value="Unassembled WGS sequence"/>
</dbReference>
<feature type="compositionally biased region" description="Polar residues" evidence="1">
    <location>
        <begin position="424"/>
        <end position="434"/>
    </location>
</feature>
<feature type="compositionally biased region" description="Pro residues" evidence="1">
    <location>
        <begin position="493"/>
        <end position="503"/>
    </location>
</feature>
<feature type="compositionally biased region" description="Pro residues" evidence="1">
    <location>
        <begin position="268"/>
        <end position="279"/>
    </location>
</feature>
<feature type="region of interest" description="Disordered" evidence="1">
    <location>
        <begin position="493"/>
        <end position="568"/>
    </location>
</feature>
<feature type="compositionally biased region" description="Polar residues" evidence="1">
    <location>
        <begin position="282"/>
        <end position="315"/>
    </location>
</feature>
<feature type="chain" id="PRO_5041995294" evidence="3">
    <location>
        <begin position="34"/>
        <end position="568"/>
    </location>
</feature>
<keyword evidence="3" id="KW-0732">Signal</keyword>
<gene>
    <name evidence="4" type="ORF">HK097_011097</name>
</gene>
<feature type="compositionally biased region" description="Low complexity" evidence="1">
    <location>
        <begin position="379"/>
        <end position="399"/>
    </location>
</feature>
<reference evidence="4" key="1">
    <citation type="submission" date="2020-05" db="EMBL/GenBank/DDBJ databases">
        <title>Phylogenomic resolution of chytrid fungi.</title>
        <authorList>
            <person name="Stajich J.E."/>
            <person name="Amses K."/>
            <person name="Simmons R."/>
            <person name="Seto K."/>
            <person name="Myers J."/>
            <person name="Bonds A."/>
            <person name="Quandt C.A."/>
            <person name="Barry K."/>
            <person name="Liu P."/>
            <person name="Grigoriev I."/>
            <person name="Longcore J.E."/>
            <person name="James T.Y."/>
        </authorList>
    </citation>
    <scope>NUCLEOTIDE SEQUENCE</scope>
    <source>
        <strain evidence="4">JEL0318</strain>
    </source>
</reference>
<evidence type="ECO:0000256" key="3">
    <source>
        <dbReference type="SAM" id="SignalP"/>
    </source>
</evidence>
<feature type="compositionally biased region" description="Polar residues" evidence="1">
    <location>
        <begin position="163"/>
        <end position="178"/>
    </location>
</feature>
<protein>
    <submittedName>
        <fullName evidence="4">Uncharacterized protein</fullName>
    </submittedName>
</protein>
<keyword evidence="2" id="KW-1133">Transmembrane helix</keyword>
<feature type="compositionally biased region" description="Low complexity" evidence="1">
    <location>
        <begin position="519"/>
        <end position="529"/>
    </location>
</feature>
<dbReference type="AlphaFoldDB" id="A0AAD5S6T3"/>
<keyword evidence="5" id="KW-1185">Reference proteome</keyword>